<dbReference type="PANTHER" id="PTHR37817:SF1">
    <property type="entry name" value="N-ACETYLTRANSFERASE EIS"/>
    <property type="match status" value="1"/>
</dbReference>
<dbReference type="Pfam" id="PF13527">
    <property type="entry name" value="Acetyltransf_9"/>
    <property type="match status" value="1"/>
</dbReference>
<evidence type="ECO:0000313" key="2">
    <source>
        <dbReference type="EMBL" id="MCE7011911.1"/>
    </source>
</evidence>
<organism evidence="2 3">
    <name type="scientific">Kibdelosporangium philippinense</name>
    <dbReference type="NCBI Taxonomy" id="211113"/>
    <lineage>
        <taxon>Bacteria</taxon>
        <taxon>Bacillati</taxon>
        <taxon>Actinomycetota</taxon>
        <taxon>Actinomycetes</taxon>
        <taxon>Pseudonocardiales</taxon>
        <taxon>Pseudonocardiaceae</taxon>
        <taxon>Kibdelosporangium</taxon>
    </lineage>
</organism>
<feature type="domain" description="N-acetyltransferase" evidence="1">
    <location>
        <begin position="1"/>
        <end position="153"/>
    </location>
</feature>
<keyword evidence="2" id="KW-0012">Acyltransferase</keyword>
<dbReference type="RefSeq" id="WP_233734735.1">
    <property type="nucleotide sequence ID" value="NZ_JAJVCN010000005.1"/>
</dbReference>
<proteinExistence type="predicted"/>
<keyword evidence="2" id="KW-0808">Transferase</keyword>
<gene>
    <name evidence="2" type="ORF">LWC34_55240</name>
</gene>
<evidence type="ECO:0000259" key="1">
    <source>
        <dbReference type="PROSITE" id="PS51186"/>
    </source>
</evidence>
<keyword evidence="3" id="KW-1185">Reference proteome</keyword>
<dbReference type="Pfam" id="PF17668">
    <property type="entry name" value="Acetyltransf_17"/>
    <property type="match status" value="1"/>
</dbReference>
<sequence>MHIRRVPAEQRQEFRTLEYAFWGSPISSDERSKQLDAIGTYWGENATLAVEEDGVDVAEGTSIPMRQNLRGTVYPMAGIAAVAAQPHVRRKGYIRALLNELFSQARDQGQVLSVLYPFRSSFYEKFGFASTPKTRTVRFNPADLGRLMRTDLDGTVEWQQIDTAYPTYREFTERFVTQRHGFSIFPPDRDLQLRDKNENWLLVAKSGDEVIGLSVYRIAEHGGTLEARNLLYTNPLGRALLLQFFARHVDQVAEVKVKVAADEFPELWATDLAVQVETKVKYPVTAAPMARVLSVEGLQGLKAGHARVGIEIVDDEFIAGKYVLDGTSGQLEITSGDPTVQLTAAGFSGLVYGVLSPDEIGVRGFGSVPTEAIPELAKLFPRAVPYVFSEF</sequence>
<dbReference type="InterPro" id="IPR016181">
    <property type="entry name" value="Acyl_CoA_acyltransferase"/>
</dbReference>
<accession>A0ABS8ZW23</accession>
<comment type="caution">
    <text evidence="2">The sequence shown here is derived from an EMBL/GenBank/DDBJ whole genome shotgun (WGS) entry which is preliminary data.</text>
</comment>
<protein>
    <submittedName>
        <fullName evidence="2">GNAT family N-acetyltransferase</fullName>
        <ecNumber evidence="2">2.3.1.-</ecNumber>
    </submittedName>
</protein>
<dbReference type="Gene3D" id="3.40.630.30">
    <property type="match status" value="2"/>
</dbReference>
<dbReference type="PANTHER" id="PTHR37817">
    <property type="entry name" value="N-ACETYLTRANSFERASE EIS"/>
    <property type="match status" value="1"/>
</dbReference>
<dbReference type="PROSITE" id="PS51186">
    <property type="entry name" value="GNAT"/>
    <property type="match status" value="1"/>
</dbReference>
<dbReference type="SUPFAM" id="SSF55729">
    <property type="entry name" value="Acyl-CoA N-acyltransferases (Nat)"/>
    <property type="match status" value="1"/>
</dbReference>
<dbReference type="GO" id="GO:0016746">
    <property type="term" value="F:acyltransferase activity"/>
    <property type="evidence" value="ECO:0007669"/>
    <property type="project" value="UniProtKB-KW"/>
</dbReference>
<dbReference type="Proteomes" id="UP001521150">
    <property type="component" value="Unassembled WGS sequence"/>
</dbReference>
<dbReference type="EC" id="2.3.1.-" evidence="2"/>
<dbReference type="InterPro" id="IPR051554">
    <property type="entry name" value="Acetyltransferase_Eis"/>
</dbReference>
<dbReference type="InterPro" id="IPR000182">
    <property type="entry name" value="GNAT_dom"/>
</dbReference>
<dbReference type="EMBL" id="JAJVCN010000005">
    <property type="protein sequence ID" value="MCE7011911.1"/>
    <property type="molecule type" value="Genomic_DNA"/>
</dbReference>
<dbReference type="InterPro" id="IPR041380">
    <property type="entry name" value="Acetyltransf_17"/>
</dbReference>
<name>A0ABS8ZW23_9PSEU</name>
<evidence type="ECO:0000313" key="3">
    <source>
        <dbReference type="Proteomes" id="UP001521150"/>
    </source>
</evidence>
<reference evidence="2 3" key="1">
    <citation type="submission" date="2021-12" db="EMBL/GenBank/DDBJ databases">
        <title>Genome sequence of Kibdelosporangium philippinense ATCC 49844.</title>
        <authorList>
            <person name="Fedorov E.A."/>
            <person name="Omeragic M."/>
            <person name="Shalygina K.F."/>
            <person name="Maclea K.S."/>
        </authorList>
    </citation>
    <scope>NUCLEOTIDE SEQUENCE [LARGE SCALE GENOMIC DNA]</scope>
    <source>
        <strain evidence="2 3">ATCC 49844</strain>
    </source>
</reference>